<evidence type="ECO:0000256" key="6">
    <source>
        <dbReference type="ARBA" id="ARBA00023136"/>
    </source>
</evidence>
<dbReference type="PANTHER" id="PTHR42925:SF2">
    <property type="entry name" value="NA+ DRIVEN MULTIDRUG EFFLUX PUMP"/>
    <property type="match status" value="1"/>
</dbReference>
<evidence type="ECO:0000256" key="5">
    <source>
        <dbReference type="ARBA" id="ARBA00022989"/>
    </source>
</evidence>
<evidence type="ECO:0000256" key="1">
    <source>
        <dbReference type="ARBA" id="ARBA00004651"/>
    </source>
</evidence>
<dbReference type="AlphaFoldDB" id="A0A1I0DP56"/>
<dbReference type="GO" id="GO:0042910">
    <property type="term" value="F:xenobiotic transmembrane transporter activity"/>
    <property type="evidence" value="ECO:0007669"/>
    <property type="project" value="InterPro"/>
</dbReference>
<proteinExistence type="predicted"/>
<name>A0A1I0DP56_9FIRM</name>
<gene>
    <name evidence="8" type="ORF">SAMN05660297_02085</name>
</gene>
<dbReference type="GO" id="GO:0015297">
    <property type="term" value="F:antiporter activity"/>
    <property type="evidence" value="ECO:0007669"/>
    <property type="project" value="InterPro"/>
</dbReference>
<feature type="transmembrane region" description="Helical" evidence="7">
    <location>
        <begin position="248"/>
        <end position="269"/>
    </location>
</feature>
<dbReference type="Pfam" id="PF01554">
    <property type="entry name" value="MatE"/>
    <property type="match status" value="2"/>
</dbReference>
<keyword evidence="3" id="KW-1003">Cell membrane</keyword>
<reference evidence="8 9" key="1">
    <citation type="submission" date="2016-10" db="EMBL/GenBank/DDBJ databases">
        <authorList>
            <person name="de Groot N.N."/>
        </authorList>
    </citation>
    <scope>NUCLEOTIDE SEQUENCE [LARGE SCALE GENOMIC DNA]</scope>
    <source>
        <strain evidence="8 9">DSM 18979</strain>
    </source>
</reference>
<feature type="transmembrane region" description="Helical" evidence="7">
    <location>
        <begin position="360"/>
        <end position="380"/>
    </location>
</feature>
<keyword evidence="9" id="KW-1185">Reference proteome</keyword>
<dbReference type="Proteomes" id="UP000199568">
    <property type="component" value="Unassembled WGS sequence"/>
</dbReference>
<organism evidence="8 9">
    <name type="scientific">Natronincola peptidivorans</name>
    <dbReference type="NCBI Taxonomy" id="426128"/>
    <lineage>
        <taxon>Bacteria</taxon>
        <taxon>Bacillati</taxon>
        <taxon>Bacillota</taxon>
        <taxon>Clostridia</taxon>
        <taxon>Peptostreptococcales</taxon>
        <taxon>Natronincolaceae</taxon>
        <taxon>Natronincola</taxon>
    </lineage>
</organism>
<keyword evidence="2" id="KW-0813">Transport</keyword>
<dbReference type="InterPro" id="IPR002528">
    <property type="entry name" value="MATE_fam"/>
</dbReference>
<evidence type="ECO:0000256" key="7">
    <source>
        <dbReference type="SAM" id="Phobius"/>
    </source>
</evidence>
<accession>A0A1I0DP56</accession>
<feature type="transmembrane region" description="Helical" evidence="7">
    <location>
        <begin position="392"/>
        <end position="413"/>
    </location>
</feature>
<dbReference type="PANTHER" id="PTHR42925">
    <property type="entry name" value="MULTIDRUG AND TOXIN EFFLUX PROTEIN MATE FAMILY"/>
    <property type="match status" value="1"/>
</dbReference>
<keyword evidence="5 7" id="KW-1133">Transmembrane helix</keyword>
<sequence>MISTIKKDKEFNKTLFAVAIPITLQNLISSSLNLVDTVMIGRIGEIEIAAVGLANQFFFVFILLLFGLNSGASIFIAQFWGKKDVANIRRVLGIALVIGGIISSLFAGFALFAPQGVLRLFTKDVETIKLGSTYLSLVAISYLATAISFSYSFGARSIGQAKLPMIISSISLVMNTLLNYLFIFGIGFIPSMGIKGAALATLLSRIAEMLLLLWIIYSKEHPLAGRINELLDISQSFLKNFFRTATPVILNEGLWALGMTMYLAAYARISTEAVAAIHIANTIQNLFMVIAFGIANACTIMIGNEIGANQQDNAVSYAKRFSIIGVVIGIVIGITLLTLTPLVVSFFNVSEVVRQSAAKILMVFSVVMSAKVFNTILIVGILRGGGDTKYSLFLEMGSVWLLGVPLAFIGALIWKMPVYWVVALVSLEEILKALIGIPRVISKKWVRNIIEEM</sequence>
<evidence type="ECO:0000313" key="8">
    <source>
        <dbReference type="EMBL" id="SET33906.1"/>
    </source>
</evidence>
<feature type="transmembrane region" description="Helical" evidence="7">
    <location>
        <begin position="165"/>
        <end position="190"/>
    </location>
</feature>
<dbReference type="OrthoDB" id="9780160at2"/>
<evidence type="ECO:0000256" key="2">
    <source>
        <dbReference type="ARBA" id="ARBA00022448"/>
    </source>
</evidence>
<feature type="transmembrane region" description="Helical" evidence="7">
    <location>
        <begin position="133"/>
        <end position="153"/>
    </location>
</feature>
<feature type="transmembrane region" description="Helical" evidence="7">
    <location>
        <begin position="57"/>
        <end position="79"/>
    </location>
</feature>
<dbReference type="InterPro" id="IPR048279">
    <property type="entry name" value="MdtK-like"/>
</dbReference>
<dbReference type="RefSeq" id="WP_090443352.1">
    <property type="nucleotide sequence ID" value="NZ_FOHU01000008.1"/>
</dbReference>
<dbReference type="GO" id="GO:0005886">
    <property type="term" value="C:plasma membrane"/>
    <property type="evidence" value="ECO:0007669"/>
    <property type="project" value="UniProtKB-SubCell"/>
</dbReference>
<comment type="subcellular location">
    <subcellularLocation>
        <location evidence="1">Cell membrane</location>
        <topology evidence="1">Multi-pass membrane protein</topology>
    </subcellularLocation>
</comment>
<dbReference type="PIRSF" id="PIRSF006603">
    <property type="entry name" value="DinF"/>
    <property type="match status" value="1"/>
</dbReference>
<dbReference type="EMBL" id="FOHU01000008">
    <property type="protein sequence ID" value="SET33906.1"/>
    <property type="molecule type" value="Genomic_DNA"/>
</dbReference>
<keyword evidence="4 7" id="KW-0812">Transmembrane</keyword>
<dbReference type="NCBIfam" id="TIGR00797">
    <property type="entry name" value="matE"/>
    <property type="match status" value="1"/>
</dbReference>
<evidence type="ECO:0000256" key="3">
    <source>
        <dbReference type="ARBA" id="ARBA00022475"/>
    </source>
</evidence>
<evidence type="ECO:0000313" key="9">
    <source>
        <dbReference type="Proteomes" id="UP000199568"/>
    </source>
</evidence>
<dbReference type="STRING" id="426128.SAMN05660297_02085"/>
<protein>
    <submittedName>
        <fullName evidence="8">Putative efflux protein, MATE family</fullName>
    </submittedName>
</protein>
<evidence type="ECO:0000256" key="4">
    <source>
        <dbReference type="ARBA" id="ARBA00022692"/>
    </source>
</evidence>
<keyword evidence="6 7" id="KW-0472">Membrane</keyword>
<feature type="transmembrane region" description="Helical" evidence="7">
    <location>
        <begin position="275"/>
        <end position="302"/>
    </location>
</feature>
<feature type="transmembrane region" description="Helical" evidence="7">
    <location>
        <begin position="91"/>
        <end position="113"/>
    </location>
</feature>
<feature type="transmembrane region" description="Helical" evidence="7">
    <location>
        <begin position="323"/>
        <end position="348"/>
    </location>
</feature>
<dbReference type="CDD" id="cd13134">
    <property type="entry name" value="MATE_like_8"/>
    <property type="match status" value="1"/>
</dbReference>
<dbReference type="InterPro" id="IPR047135">
    <property type="entry name" value="YsiQ"/>
</dbReference>